<dbReference type="PANTHER" id="PTHR30244">
    <property type="entry name" value="TRANSAMINASE"/>
    <property type="match status" value="1"/>
</dbReference>
<keyword evidence="5" id="KW-0032">Aminotransferase</keyword>
<accession>A0A081BDN9</accession>
<gene>
    <name evidence="5" type="ORF">M2A_2656</name>
</gene>
<reference evidence="5" key="1">
    <citation type="submission" date="2014-07" db="EMBL/GenBank/DDBJ databases">
        <title>Tepidicaulis marinum gen. nov., sp. nov., a novel marine bacterium denitrifying nitrate to nitrous oxide strictly under microaerobic conditions.</title>
        <authorList>
            <person name="Takeuchi M."/>
            <person name="Yamagishi T."/>
            <person name="Kamagata Y."/>
            <person name="Oshima K."/>
            <person name="Hattori M."/>
            <person name="Katayama T."/>
            <person name="Hanada S."/>
            <person name="Tamaki H."/>
            <person name="Marumo K."/>
            <person name="Maeda H."/>
            <person name="Nedachi M."/>
            <person name="Iwasaki W."/>
            <person name="Suwa Y."/>
            <person name="Sakata S."/>
        </authorList>
    </citation>
    <scope>NUCLEOTIDE SEQUENCE [LARGE SCALE GENOMIC DNA]</scope>
    <source>
        <strain evidence="5">MA2</strain>
    </source>
</reference>
<evidence type="ECO:0000256" key="4">
    <source>
        <dbReference type="RuleBase" id="RU004508"/>
    </source>
</evidence>
<evidence type="ECO:0000256" key="3">
    <source>
        <dbReference type="PIRSR" id="PIRSR000390-2"/>
    </source>
</evidence>
<keyword evidence="5" id="KW-0808">Transferase</keyword>
<dbReference type="EMBL" id="BBIO01000015">
    <property type="protein sequence ID" value="GAK46157.1"/>
    <property type="molecule type" value="Genomic_DNA"/>
</dbReference>
<dbReference type="GO" id="GO:0000271">
    <property type="term" value="P:polysaccharide biosynthetic process"/>
    <property type="evidence" value="ECO:0007669"/>
    <property type="project" value="TreeGrafter"/>
</dbReference>
<dbReference type="Gene3D" id="3.90.1150.10">
    <property type="entry name" value="Aspartate Aminotransferase, domain 1"/>
    <property type="match status" value="1"/>
</dbReference>
<proteinExistence type="inferred from homology"/>
<dbReference type="CDD" id="cd00616">
    <property type="entry name" value="AHBA_syn"/>
    <property type="match status" value="1"/>
</dbReference>
<dbReference type="InterPro" id="IPR015421">
    <property type="entry name" value="PyrdxlP-dep_Trfase_major"/>
</dbReference>
<dbReference type="eggNOG" id="COG0399">
    <property type="taxonomic scope" value="Bacteria"/>
</dbReference>
<organism evidence="5 6">
    <name type="scientific">Tepidicaulis marinus</name>
    <dbReference type="NCBI Taxonomy" id="1333998"/>
    <lineage>
        <taxon>Bacteria</taxon>
        <taxon>Pseudomonadati</taxon>
        <taxon>Pseudomonadota</taxon>
        <taxon>Alphaproteobacteria</taxon>
        <taxon>Hyphomicrobiales</taxon>
        <taxon>Parvibaculaceae</taxon>
        <taxon>Tepidicaulis</taxon>
    </lineage>
</organism>
<dbReference type="RefSeq" id="WP_045448441.1">
    <property type="nucleotide sequence ID" value="NZ_BBIO01000015.1"/>
</dbReference>
<comment type="similarity">
    <text evidence="1 4">Belongs to the DegT/DnrJ/EryC1 family.</text>
</comment>
<dbReference type="Pfam" id="PF01041">
    <property type="entry name" value="DegT_DnrJ_EryC1"/>
    <property type="match status" value="1"/>
</dbReference>
<dbReference type="InterPro" id="IPR015422">
    <property type="entry name" value="PyrdxlP-dep_Trfase_small"/>
</dbReference>
<evidence type="ECO:0000313" key="5">
    <source>
        <dbReference type="EMBL" id="GAK46157.1"/>
    </source>
</evidence>
<dbReference type="InterPro" id="IPR015424">
    <property type="entry name" value="PyrdxlP-dep_Trfase"/>
</dbReference>
<evidence type="ECO:0000313" key="6">
    <source>
        <dbReference type="Proteomes" id="UP000028702"/>
    </source>
</evidence>
<protein>
    <submittedName>
        <fullName evidence="5">DegT/DnrJ/EryC1/StrS aminotransferase</fullName>
    </submittedName>
</protein>
<keyword evidence="6" id="KW-1185">Reference proteome</keyword>
<feature type="active site" description="Proton acceptor" evidence="2">
    <location>
        <position position="196"/>
    </location>
</feature>
<dbReference type="InterPro" id="IPR000653">
    <property type="entry name" value="DegT/StrS_aminotransferase"/>
</dbReference>
<keyword evidence="3 4" id="KW-0663">Pyridoxal phosphate</keyword>
<dbReference type="Proteomes" id="UP000028702">
    <property type="component" value="Unassembled WGS sequence"/>
</dbReference>
<sequence length="381" mass="41646">MKTQTQSPYRILLSPPHMSGRERKYVDEVFATNFVAPAGPILSRFEQMFCERTGFSHAVAVSSGTAALHLALRCAGVERGDRVWAPTFTFIASIAPIIYQGATPVLFDCDAHSWNIDLGLVEEELKKAAQRNELPKAIIAVDLYGMPCDLEHLKAIAASYEVAVIADSAEAIGSRREGKHAGFGADCAAFSFNGNKLITTGGGGLLASEDEKLVEYARFLSQQARAPVLHYEHEEIGYNYRMSSINAAVGCGQLEVLEERVTRRREIFENYRKSLGSLPGIRFPDEPAGARANRWLSVLTTNGRPDLAKFILSLNELGIEARRLWKPMHLQGALKGVNVIGGSVAERLFETGLCLPSGTDMTKADEEFVATAVKKIVSEIA</sequence>
<evidence type="ECO:0000256" key="2">
    <source>
        <dbReference type="PIRSR" id="PIRSR000390-1"/>
    </source>
</evidence>
<dbReference type="PANTHER" id="PTHR30244:SF34">
    <property type="entry name" value="DTDP-4-AMINO-4,6-DIDEOXYGALACTOSE TRANSAMINASE"/>
    <property type="match status" value="1"/>
</dbReference>
<name>A0A081BDN9_9HYPH</name>
<evidence type="ECO:0000256" key="1">
    <source>
        <dbReference type="ARBA" id="ARBA00037999"/>
    </source>
</evidence>
<feature type="modified residue" description="N6-(pyridoxal phosphate)lysine" evidence="3">
    <location>
        <position position="196"/>
    </location>
</feature>
<dbReference type="GO" id="GO:0030170">
    <property type="term" value="F:pyridoxal phosphate binding"/>
    <property type="evidence" value="ECO:0007669"/>
    <property type="project" value="TreeGrafter"/>
</dbReference>
<dbReference type="STRING" id="1333998.M2A_2656"/>
<dbReference type="PIRSF" id="PIRSF000390">
    <property type="entry name" value="PLP_StrS"/>
    <property type="match status" value="1"/>
</dbReference>
<dbReference type="AlphaFoldDB" id="A0A081BDN9"/>
<dbReference type="Gene3D" id="3.40.640.10">
    <property type="entry name" value="Type I PLP-dependent aspartate aminotransferase-like (Major domain)"/>
    <property type="match status" value="1"/>
</dbReference>
<dbReference type="SUPFAM" id="SSF53383">
    <property type="entry name" value="PLP-dependent transferases"/>
    <property type="match status" value="1"/>
</dbReference>
<comment type="caution">
    <text evidence="5">The sequence shown here is derived from an EMBL/GenBank/DDBJ whole genome shotgun (WGS) entry which is preliminary data.</text>
</comment>
<dbReference type="GO" id="GO:0008483">
    <property type="term" value="F:transaminase activity"/>
    <property type="evidence" value="ECO:0007669"/>
    <property type="project" value="UniProtKB-KW"/>
</dbReference>